<evidence type="ECO:0000256" key="2">
    <source>
        <dbReference type="ARBA" id="ARBA00023242"/>
    </source>
</evidence>
<dbReference type="InterPro" id="IPR051095">
    <property type="entry name" value="Dros_DevTransReg"/>
</dbReference>
<dbReference type="PANTHER" id="PTHR23110:SF110">
    <property type="entry name" value="AGAP003189-PA"/>
    <property type="match status" value="1"/>
</dbReference>
<dbReference type="GO" id="GO:0006357">
    <property type="term" value="P:regulation of transcription by RNA polymerase II"/>
    <property type="evidence" value="ECO:0007669"/>
    <property type="project" value="TreeGrafter"/>
</dbReference>
<keyword evidence="3" id="KW-0479">Metal-binding</keyword>
<accession>A0A2J7PLM4</accession>
<name>A0A2J7PLM4_9NEOP</name>
<dbReference type="Proteomes" id="UP000235965">
    <property type="component" value="Unassembled WGS sequence"/>
</dbReference>
<evidence type="ECO:0000313" key="8">
    <source>
        <dbReference type="Proteomes" id="UP000235965"/>
    </source>
</evidence>
<keyword evidence="3" id="KW-0862">Zinc</keyword>
<evidence type="ECO:0000259" key="6">
    <source>
        <dbReference type="PROSITE" id="PS50157"/>
    </source>
</evidence>
<keyword evidence="8" id="KW-1185">Reference proteome</keyword>
<dbReference type="GO" id="GO:0048666">
    <property type="term" value="P:neuron development"/>
    <property type="evidence" value="ECO:0007669"/>
    <property type="project" value="UniProtKB-ARBA"/>
</dbReference>
<dbReference type="Pfam" id="PF00651">
    <property type="entry name" value="BTB"/>
    <property type="match status" value="1"/>
</dbReference>
<feature type="compositionally biased region" description="Polar residues" evidence="4">
    <location>
        <begin position="317"/>
        <end position="336"/>
    </location>
</feature>
<dbReference type="SMART" id="SM00355">
    <property type="entry name" value="ZnF_C2H2"/>
    <property type="match status" value="2"/>
</dbReference>
<dbReference type="SMART" id="SM00225">
    <property type="entry name" value="BTB"/>
    <property type="match status" value="1"/>
</dbReference>
<dbReference type="Gene3D" id="3.30.160.60">
    <property type="entry name" value="Classic Zinc Finger"/>
    <property type="match status" value="1"/>
</dbReference>
<dbReference type="PANTHER" id="PTHR23110">
    <property type="entry name" value="BTB DOMAIN TRANSCRIPTION FACTOR"/>
    <property type="match status" value="1"/>
</dbReference>
<evidence type="ECO:0000259" key="5">
    <source>
        <dbReference type="PROSITE" id="PS50097"/>
    </source>
</evidence>
<dbReference type="STRING" id="105785.A0A2J7PLM4"/>
<dbReference type="GO" id="GO:0003006">
    <property type="term" value="P:developmental process involved in reproduction"/>
    <property type="evidence" value="ECO:0007669"/>
    <property type="project" value="UniProtKB-ARBA"/>
</dbReference>
<evidence type="ECO:0000256" key="4">
    <source>
        <dbReference type="SAM" id="MobiDB-lite"/>
    </source>
</evidence>
<sequence length="533" mass="56857">MGSDQQFCLRWHNYQSSLLASLPQLLDGDDLTDVTLSAGGRNLRAHRVVLSACSQYFKELFKVLQPLQHPVIVLPGANFTDLCALVTFMYSGEVNIYQEQLPGLLNMADAMQIRGLAEVNGSAGKLSGNETAPSSKKEATTSSAKRVKISTNPAIGPVLSNQSPAAEMKPPQAETVDIHGHFMKAKLTEYEMYGGSGSQITKQLSNESDLHYGNLQKEGGTKKLVMSDSLDLYVENIPSKKSVRGANSKMETEDTVCQSPSILGLPLSIDNSATTGTKVKIEREPHNNEGSGHARISPDLASVLKRAAGIEDMELGSSDNSAVHAQHSPSSEDSSGGNFGPDAAATAAAANRIHLSPGPHFSTLKLSSSCPSTPHTASTSTGKLFATCLVCGKQLSNQYNLRVHMETHQNVNYACGVCSHISRSRDALRKHVSYRHPGEGKDKATLAGPRERRCGLEGRNRSLLGSGTNGVEIKTQVPFRIGSNGVGTQASEGIDRAGSIGVGGFIGKGIDRLGEEMASRKIKVISNNDNKHP</sequence>
<dbReference type="GO" id="GO:0005634">
    <property type="term" value="C:nucleus"/>
    <property type="evidence" value="ECO:0007669"/>
    <property type="project" value="UniProtKB-SubCell"/>
</dbReference>
<feature type="region of interest" description="Disordered" evidence="4">
    <location>
        <begin position="123"/>
        <end position="145"/>
    </location>
</feature>
<evidence type="ECO:0000256" key="1">
    <source>
        <dbReference type="ARBA" id="ARBA00004123"/>
    </source>
</evidence>
<dbReference type="InParanoid" id="A0A2J7PLM4"/>
<dbReference type="FunCoup" id="A0A2J7PLM4">
    <property type="interactions" value="78"/>
</dbReference>
<dbReference type="InterPro" id="IPR013087">
    <property type="entry name" value="Znf_C2H2_type"/>
</dbReference>
<feature type="domain" description="C2H2-type" evidence="6">
    <location>
        <begin position="413"/>
        <end position="441"/>
    </location>
</feature>
<dbReference type="AlphaFoldDB" id="A0A2J7PLM4"/>
<dbReference type="PROSITE" id="PS50097">
    <property type="entry name" value="BTB"/>
    <property type="match status" value="1"/>
</dbReference>
<reference evidence="7 8" key="1">
    <citation type="submission" date="2017-12" db="EMBL/GenBank/DDBJ databases">
        <title>Hemimetabolous genomes reveal molecular basis of termite eusociality.</title>
        <authorList>
            <person name="Harrison M.C."/>
            <person name="Jongepier E."/>
            <person name="Robertson H.M."/>
            <person name="Arning N."/>
            <person name="Bitard-Feildel T."/>
            <person name="Chao H."/>
            <person name="Childers C.P."/>
            <person name="Dinh H."/>
            <person name="Doddapaneni H."/>
            <person name="Dugan S."/>
            <person name="Gowin J."/>
            <person name="Greiner C."/>
            <person name="Han Y."/>
            <person name="Hu H."/>
            <person name="Hughes D.S.T."/>
            <person name="Huylmans A.-K."/>
            <person name="Kemena C."/>
            <person name="Kremer L.P.M."/>
            <person name="Lee S.L."/>
            <person name="Lopez-Ezquerra A."/>
            <person name="Mallet L."/>
            <person name="Monroy-Kuhn J.M."/>
            <person name="Moser A."/>
            <person name="Murali S.C."/>
            <person name="Muzny D.M."/>
            <person name="Otani S."/>
            <person name="Piulachs M.-D."/>
            <person name="Poelchau M."/>
            <person name="Qu J."/>
            <person name="Schaub F."/>
            <person name="Wada-Katsumata A."/>
            <person name="Worley K.C."/>
            <person name="Xie Q."/>
            <person name="Ylla G."/>
            <person name="Poulsen M."/>
            <person name="Gibbs R.A."/>
            <person name="Schal C."/>
            <person name="Richards S."/>
            <person name="Belles X."/>
            <person name="Korb J."/>
            <person name="Bornberg-Bauer E."/>
        </authorList>
    </citation>
    <scope>NUCLEOTIDE SEQUENCE [LARGE SCALE GENOMIC DNA]</scope>
    <source>
        <tissue evidence="7">Whole body</tissue>
    </source>
</reference>
<comment type="subcellular location">
    <subcellularLocation>
        <location evidence="1">Nucleus</location>
    </subcellularLocation>
</comment>
<dbReference type="GO" id="GO:0048513">
    <property type="term" value="P:animal organ development"/>
    <property type="evidence" value="ECO:0007669"/>
    <property type="project" value="UniProtKB-ARBA"/>
</dbReference>
<dbReference type="OrthoDB" id="6425912at2759"/>
<dbReference type="InterPro" id="IPR011333">
    <property type="entry name" value="SKP1/BTB/POZ_sf"/>
</dbReference>
<dbReference type="InterPro" id="IPR000210">
    <property type="entry name" value="BTB/POZ_dom"/>
</dbReference>
<dbReference type="EMBL" id="NEVH01024424">
    <property type="protein sequence ID" value="PNF17237.1"/>
    <property type="molecule type" value="Genomic_DNA"/>
</dbReference>
<proteinExistence type="predicted"/>
<dbReference type="Gene3D" id="3.30.710.10">
    <property type="entry name" value="Potassium Channel Kv1.1, Chain A"/>
    <property type="match status" value="1"/>
</dbReference>
<evidence type="ECO:0000313" key="7">
    <source>
        <dbReference type="EMBL" id="PNF17240.1"/>
    </source>
</evidence>
<dbReference type="EMBL" id="NEVH01024424">
    <property type="protein sequence ID" value="PNF17238.1"/>
    <property type="molecule type" value="Genomic_DNA"/>
</dbReference>
<dbReference type="PROSITE" id="PS00028">
    <property type="entry name" value="ZINC_FINGER_C2H2_1"/>
    <property type="match status" value="1"/>
</dbReference>
<gene>
    <name evidence="7" type="ORF">B7P43_G05229</name>
</gene>
<dbReference type="EMBL" id="NEVH01024424">
    <property type="protein sequence ID" value="PNF17240.1"/>
    <property type="molecule type" value="Genomic_DNA"/>
</dbReference>
<keyword evidence="3" id="KW-0863">Zinc-finger</keyword>
<dbReference type="GO" id="GO:0008270">
    <property type="term" value="F:zinc ion binding"/>
    <property type="evidence" value="ECO:0007669"/>
    <property type="project" value="UniProtKB-KW"/>
</dbReference>
<dbReference type="SUPFAM" id="SSF54695">
    <property type="entry name" value="POZ domain"/>
    <property type="match status" value="1"/>
</dbReference>
<keyword evidence="2" id="KW-0539">Nucleus</keyword>
<dbReference type="CDD" id="cd18315">
    <property type="entry name" value="BTB_POZ_BAB-like"/>
    <property type="match status" value="1"/>
</dbReference>
<dbReference type="SUPFAM" id="SSF57667">
    <property type="entry name" value="beta-beta-alpha zinc fingers"/>
    <property type="match status" value="1"/>
</dbReference>
<feature type="region of interest" description="Disordered" evidence="4">
    <location>
        <begin position="316"/>
        <end position="343"/>
    </location>
</feature>
<protein>
    <submittedName>
        <fullName evidence="7">Longitudinals lacking protein-like</fullName>
    </submittedName>
</protein>
<dbReference type="InterPro" id="IPR036236">
    <property type="entry name" value="Znf_C2H2_sf"/>
</dbReference>
<evidence type="ECO:0000256" key="3">
    <source>
        <dbReference type="PROSITE-ProRule" id="PRU00042"/>
    </source>
</evidence>
<comment type="caution">
    <text evidence="7">The sequence shown here is derived from an EMBL/GenBank/DDBJ whole genome shotgun (WGS) entry which is preliminary data.</text>
</comment>
<dbReference type="PROSITE" id="PS50157">
    <property type="entry name" value="ZINC_FINGER_C2H2_2"/>
    <property type="match status" value="2"/>
</dbReference>
<feature type="domain" description="BTB" evidence="5">
    <location>
        <begin position="32"/>
        <end position="98"/>
    </location>
</feature>
<organism evidence="7 8">
    <name type="scientific">Cryptotermes secundus</name>
    <dbReference type="NCBI Taxonomy" id="105785"/>
    <lineage>
        <taxon>Eukaryota</taxon>
        <taxon>Metazoa</taxon>
        <taxon>Ecdysozoa</taxon>
        <taxon>Arthropoda</taxon>
        <taxon>Hexapoda</taxon>
        <taxon>Insecta</taxon>
        <taxon>Pterygota</taxon>
        <taxon>Neoptera</taxon>
        <taxon>Polyneoptera</taxon>
        <taxon>Dictyoptera</taxon>
        <taxon>Blattodea</taxon>
        <taxon>Blattoidea</taxon>
        <taxon>Termitoidae</taxon>
        <taxon>Kalotermitidae</taxon>
        <taxon>Cryptotermitinae</taxon>
        <taxon>Cryptotermes</taxon>
    </lineage>
</organism>
<dbReference type="Pfam" id="PF00096">
    <property type="entry name" value="zf-C2H2"/>
    <property type="match status" value="1"/>
</dbReference>
<feature type="domain" description="C2H2-type" evidence="6">
    <location>
        <begin position="386"/>
        <end position="413"/>
    </location>
</feature>